<dbReference type="AlphaFoldDB" id="A0A7D4TCV1"/>
<dbReference type="EMBL" id="CP054020">
    <property type="protein sequence ID" value="QKI88227.1"/>
    <property type="molecule type" value="Genomic_DNA"/>
</dbReference>
<dbReference type="Gene3D" id="3.10.450.160">
    <property type="entry name" value="inner membrane protein cigr"/>
    <property type="match status" value="1"/>
</dbReference>
<sequence>MTTTKQKKSFRPLVLATFGAALLLNGCVVQHRAVIESPPQAYPHYKKYHDRQYYDYNYRFSSREREEFYRYYHPNQRNKKRQKPIPPGHYKRPYNLHKPLPHNVRYQRLPRDLERHLPPPPNDMIRIRIGSDILLMHRKTRVIYDIIFNL</sequence>
<feature type="chain" id="PRO_5028814826" description="Lipoprotein" evidence="2">
    <location>
        <begin position="24"/>
        <end position="150"/>
    </location>
</feature>
<dbReference type="RefSeq" id="WP_173283823.1">
    <property type="nucleotide sequence ID" value="NZ_CP054020.1"/>
</dbReference>
<evidence type="ECO:0000256" key="2">
    <source>
        <dbReference type="SAM" id="SignalP"/>
    </source>
</evidence>
<accession>A0A7D4TCV1</accession>
<gene>
    <name evidence="3" type="ORF">HQN79_00875</name>
</gene>
<dbReference type="KEGG" id="txa:HQN79_00875"/>
<organism evidence="3 4">
    <name type="scientific">Thiomicrorhabdus xiamenensis</name>
    <dbReference type="NCBI Taxonomy" id="2739063"/>
    <lineage>
        <taxon>Bacteria</taxon>
        <taxon>Pseudomonadati</taxon>
        <taxon>Pseudomonadota</taxon>
        <taxon>Gammaproteobacteria</taxon>
        <taxon>Thiotrichales</taxon>
        <taxon>Piscirickettsiaceae</taxon>
        <taxon>Thiomicrorhabdus</taxon>
    </lineage>
</organism>
<keyword evidence="2" id="KW-0732">Signal</keyword>
<evidence type="ECO:0000313" key="3">
    <source>
        <dbReference type="EMBL" id="QKI88227.1"/>
    </source>
</evidence>
<name>A0A7D4TCV1_9GAMM</name>
<feature type="compositionally biased region" description="Basic residues" evidence="1">
    <location>
        <begin position="76"/>
        <end position="95"/>
    </location>
</feature>
<evidence type="ECO:0000313" key="4">
    <source>
        <dbReference type="Proteomes" id="UP000504724"/>
    </source>
</evidence>
<feature type="region of interest" description="Disordered" evidence="1">
    <location>
        <begin position="74"/>
        <end position="97"/>
    </location>
</feature>
<dbReference type="Proteomes" id="UP000504724">
    <property type="component" value="Chromosome"/>
</dbReference>
<protein>
    <recommendedName>
        <fullName evidence="5">Lipoprotein</fullName>
    </recommendedName>
</protein>
<proteinExistence type="predicted"/>
<reference evidence="3 4" key="1">
    <citation type="submission" date="2020-05" db="EMBL/GenBank/DDBJ databases">
        <title>Thiomicrorhabdus sediminis sp.nov. and Thiomicrorhabdus xiamenensis sp.nov., novel sulfur-oxidizing bacteria isolated from coastal sediment.</title>
        <authorList>
            <person name="Liu X."/>
        </authorList>
    </citation>
    <scope>NUCLEOTIDE SEQUENCE [LARGE SCALE GENOMIC DNA]</scope>
    <source>
        <strain evidence="3 4">G2</strain>
    </source>
</reference>
<keyword evidence="4" id="KW-1185">Reference proteome</keyword>
<feature type="signal peptide" evidence="2">
    <location>
        <begin position="1"/>
        <end position="23"/>
    </location>
</feature>
<evidence type="ECO:0000256" key="1">
    <source>
        <dbReference type="SAM" id="MobiDB-lite"/>
    </source>
</evidence>
<evidence type="ECO:0008006" key="5">
    <source>
        <dbReference type="Google" id="ProtNLM"/>
    </source>
</evidence>